<keyword evidence="7" id="KW-0809">Transit peptide</keyword>
<evidence type="ECO:0000256" key="7">
    <source>
        <dbReference type="ARBA" id="ARBA00022946"/>
    </source>
</evidence>
<dbReference type="AlphaFoldDB" id="A0AAV2T2K7"/>
<dbReference type="GO" id="GO:0051537">
    <property type="term" value="F:2 iron, 2 sulfur cluster binding"/>
    <property type="evidence" value="ECO:0007669"/>
    <property type="project" value="TreeGrafter"/>
</dbReference>
<dbReference type="EMBL" id="CAXLJL010000002">
    <property type="protein sequence ID" value="CAL5129538.1"/>
    <property type="molecule type" value="Genomic_DNA"/>
</dbReference>
<keyword evidence="6" id="KW-0410">Iron transport</keyword>
<dbReference type="GO" id="GO:0005739">
    <property type="term" value="C:mitochondrion"/>
    <property type="evidence" value="ECO:0007669"/>
    <property type="project" value="UniProtKB-SubCell"/>
</dbReference>
<dbReference type="GO" id="GO:0006879">
    <property type="term" value="P:intracellular iron ion homeostasis"/>
    <property type="evidence" value="ECO:0007669"/>
    <property type="project" value="UniProtKB-KW"/>
</dbReference>
<evidence type="ECO:0000313" key="13">
    <source>
        <dbReference type="EMBL" id="CAL5129538.1"/>
    </source>
</evidence>
<keyword evidence="4" id="KW-0409">Iron storage</keyword>
<comment type="similarity">
    <text evidence="2">Belongs to the frataxin family.</text>
</comment>
<evidence type="ECO:0000256" key="11">
    <source>
        <dbReference type="ARBA" id="ARBA00023128"/>
    </source>
</evidence>
<dbReference type="PROSITE" id="PS01344">
    <property type="entry name" value="FRATAXIN_1"/>
    <property type="match status" value="1"/>
</dbReference>
<reference evidence="13" key="1">
    <citation type="submission" date="2024-06" db="EMBL/GenBank/DDBJ databases">
        <authorList>
            <person name="Liu X."/>
            <person name="Lenzi L."/>
            <person name="Haldenby T S."/>
            <person name="Uol C."/>
        </authorList>
    </citation>
    <scope>NUCLEOTIDE SEQUENCE</scope>
</reference>
<dbReference type="GO" id="GO:0034986">
    <property type="term" value="F:iron chaperone activity"/>
    <property type="evidence" value="ECO:0007669"/>
    <property type="project" value="TreeGrafter"/>
</dbReference>
<dbReference type="PANTHER" id="PTHR16821:SF2">
    <property type="entry name" value="FRATAXIN, MITOCHONDRIAL"/>
    <property type="match status" value="1"/>
</dbReference>
<proteinExistence type="inferred from homology"/>
<evidence type="ECO:0000256" key="9">
    <source>
        <dbReference type="ARBA" id="ARBA00023004"/>
    </source>
</evidence>
<dbReference type="NCBIfam" id="TIGR03421">
    <property type="entry name" value="FeS_CyaY"/>
    <property type="match status" value="1"/>
</dbReference>
<dbReference type="SUPFAM" id="SSF55387">
    <property type="entry name" value="Frataxin/Nqo15-like"/>
    <property type="match status" value="1"/>
</dbReference>
<keyword evidence="10" id="KW-0406">Ion transport</keyword>
<dbReference type="PANTHER" id="PTHR16821">
    <property type="entry name" value="FRATAXIN"/>
    <property type="match status" value="1"/>
</dbReference>
<dbReference type="GO" id="GO:0006826">
    <property type="term" value="P:iron ion transport"/>
    <property type="evidence" value="ECO:0007669"/>
    <property type="project" value="UniProtKB-KW"/>
</dbReference>
<dbReference type="InterPro" id="IPR017789">
    <property type="entry name" value="Frataxin"/>
</dbReference>
<dbReference type="SMART" id="SM01219">
    <property type="entry name" value="Frataxin_Cyay"/>
    <property type="match status" value="1"/>
</dbReference>
<dbReference type="PROSITE" id="PS50810">
    <property type="entry name" value="FRATAXIN_2"/>
    <property type="match status" value="1"/>
</dbReference>
<evidence type="ECO:0000256" key="1">
    <source>
        <dbReference type="ARBA" id="ARBA00004173"/>
    </source>
</evidence>
<comment type="caution">
    <text evidence="13">The sequence shown here is derived from an EMBL/GenBank/DDBJ whole genome shotgun (WGS) entry which is preliminary data.</text>
</comment>
<dbReference type="Proteomes" id="UP001497525">
    <property type="component" value="Unassembled WGS sequence"/>
</dbReference>
<comment type="catalytic activity">
    <reaction evidence="12">
        <text>4 Fe(2+) + O2 + 4 H(+) = 4 Fe(3+) + 2 H2O</text>
        <dbReference type="Rhea" id="RHEA:11148"/>
        <dbReference type="ChEBI" id="CHEBI:15377"/>
        <dbReference type="ChEBI" id="CHEBI:15378"/>
        <dbReference type="ChEBI" id="CHEBI:15379"/>
        <dbReference type="ChEBI" id="CHEBI:29033"/>
        <dbReference type="ChEBI" id="CHEBI:29034"/>
        <dbReference type="EC" id="1.16.3.1"/>
    </reaction>
</comment>
<keyword evidence="5" id="KW-0813">Transport</keyword>
<evidence type="ECO:0000256" key="4">
    <source>
        <dbReference type="ARBA" id="ARBA00022434"/>
    </source>
</evidence>
<dbReference type="GO" id="GO:0004322">
    <property type="term" value="F:ferroxidase activity"/>
    <property type="evidence" value="ECO:0007669"/>
    <property type="project" value="UniProtKB-EC"/>
</dbReference>
<evidence type="ECO:0000256" key="8">
    <source>
        <dbReference type="ARBA" id="ARBA00023002"/>
    </source>
</evidence>
<evidence type="ECO:0000256" key="10">
    <source>
        <dbReference type="ARBA" id="ARBA00023065"/>
    </source>
</evidence>
<dbReference type="GO" id="GO:0016226">
    <property type="term" value="P:iron-sulfur cluster assembly"/>
    <property type="evidence" value="ECO:0007669"/>
    <property type="project" value="InterPro"/>
</dbReference>
<sequence length="154" mass="17804">MNRMFAFVTRYSALGRYSSVQLSSSQGFRPFVRSMQAGISKTEYEILSNETLENYAEVFDKIGERYDLGSAYDVQHAYGVLKVTFGDRIGTYIINRQTPNKQLWLSSPLTGPKRYDYNPSRQEWIYKNDGTALHALLEKEISEIVHDSIKFPKR</sequence>
<keyword evidence="8" id="KW-0560">Oxidoreductase</keyword>
<evidence type="ECO:0000256" key="3">
    <source>
        <dbReference type="ARBA" id="ARBA00013107"/>
    </source>
</evidence>
<dbReference type="Pfam" id="PF01491">
    <property type="entry name" value="Frataxin_Cyay"/>
    <property type="match status" value="1"/>
</dbReference>
<evidence type="ECO:0000256" key="6">
    <source>
        <dbReference type="ARBA" id="ARBA00022496"/>
    </source>
</evidence>
<comment type="subcellular location">
    <subcellularLocation>
        <location evidence="1">Mitochondrion</location>
    </subcellularLocation>
</comment>
<dbReference type="PRINTS" id="PR00904">
    <property type="entry name" value="FRATAXIN"/>
</dbReference>
<dbReference type="EC" id="1.16.3.1" evidence="3"/>
<protein>
    <recommendedName>
        <fullName evidence="3">ferroxidase</fullName>
        <ecNumber evidence="3">1.16.3.1</ecNumber>
    </recommendedName>
</protein>
<dbReference type="GO" id="GO:0008198">
    <property type="term" value="F:ferrous iron binding"/>
    <property type="evidence" value="ECO:0007669"/>
    <property type="project" value="TreeGrafter"/>
</dbReference>
<dbReference type="NCBIfam" id="TIGR03422">
    <property type="entry name" value="mito_frataxin"/>
    <property type="match status" value="1"/>
</dbReference>
<keyword evidence="11" id="KW-0496">Mitochondrion</keyword>
<organism evidence="13 14">
    <name type="scientific">Calicophoron daubneyi</name>
    <name type="common">Rumen fluke</name>
    <name type="synonym">Paramphistomum daubneyi</name>
    <dbReference type="NCBI Taxonomy" id="300641"/>
    <lineage>
        <taxon>Eukaryota</taxon>
        <taxon>Metazoa</taxon>
        <taxon>Spiralia</taxon>
        <taxon>Lophotrochozoa</taxon>
        <taxon>Platyhelminthes</taxon>
        <taxon>Trematoda</taxon>
        <taxon>Digenea</taxon>
        <taxon>Plagiorchiida</taxon>
        <taxon>Pronocephalata</taxon>
        <taxon>Paramphistomoidea</taxon>
        <taxon>Paramphistomidae</taxon>
        <taxon>Calicophoron</taxon>
    </lineage>
</organism>
<dbReference type="Gene3D" id="3.30.920.10">
    <property type="entry name" value="Frataxin/CyaY"/>
    <property type="match status" value="1"/>
</dbReference>
<evidence type="ECO:0000256" key="2">
    <source>
        <dbReference type="ARBA" id="ARBA00008183"/>
    </source>
</evidence>
<dbReference type="GO" id="GO:0008199">
    <property type="term" value="F:ferric iron binding"/>
    <property type="evidence" value="ECO:0007669"/>
    <property type="project" value="InterPro"/>
</dbReference>
<dbReference type="InterPro" id="IPR020895">
    <property type="entry name" value="Frataxin_CS"/>
</dbReference>
<evidence type="ECO:0000256" key="5">
    <source>
        <dbReference type="ARBA" id="ARBA00022448"/>
    </source>
</evidence>
<keyword evidence="9" id="KW-0408">Iron</keyword>
<gene>
    <name evidence="13" type="ORF">CDAUBV1_LOCUS583</name>
</gene>
<dbReference type="InterPro" id="IPR002908">
    <property type="entry name" value="Frataxin/CyaY"/>
</dbReference>
<dbReference type="InterPro" id="IPR036524">
    <property type="entry name" value="Frataxin/CyaY_sf"/>
</dbReference>
<evidence type="ECO:0000256" key="12">
    <source>
        <dbReference type="ARBA" id="ARBA00047990"/>
    </source>
</evidence>
<evidence type="ECO:0000313" key="14">
    <source>
        <dbReference type="Proteomes" id="UP001497525"/>
    </source>
</evidence>
<accession>A0AAV2T2K7</accession>
<name>A0AAV2T2K7_CALDB</name>